<evidence type="ECO:0000313" key="2">
    <source>
        <dbReference type="Proteomes" id="UP000284990"/>
    </source>
</evidence>
<comment type="caution">
    <text evidence="1">The sequence shown here is derived from an EMBL/GenBank/DDBJ whole genome shotgun (WGS) entry which is preliminary data.</text>
</comment>
<proteinExistence type="predicted"/>
<name>A0AA92UYT7_9BACT</name>
<organism evidence="1 2">
    <name type="scientific">Segatella copri</name>
    <dbReference type="NCBI Taxonomy" id="165179"/>
    <lineage>
        <taxon>Bacteria</taxon>
        <taxon>Pseudomonadati</taxon>
        <taxon>Bacteroidota</taxon>
        <taxon>Bacteroidia</taxon>
        <taxon>Bacteroidales</taxon>
        <taxon>Prevotellaceae</taxon>
        <taxon>Segatella</taxon>
    </lineage>
</organism>
<dbReference type="AlphaFoldDB" id="A0AA92UYT7"/>
<gene>
    <name evidence="1" type="ORF">DW916_16655</name>
</gene>
<reference evidence="1 2" key="1">
    <citation type="submission" date="2018-08" db="EMBL/GenBank/DDBJ databases">
        <title>A genome reference for cultivated species of the human gut microbiota.</title>
        <authorList>
            <person name="Zou Y."/>
            <person name="Xue W."/>
            <person name="Luo G."/>
        </authorList>
    </citation>
    <scope>NUCLEOTIDE SEQUENCE [LARGE SCALE GENOMIC DNA]</scope>
    <source>
        <strain evidence="1 2">AM42-23AC</strain>
    </source>
</reference>
<dbReference type="Proteomes" id="UP000284990">
    <property type="component" value="Unassembled WGS sequence"/>
</dbReference>
<dbReference type="RefSeq" id="WP_118192464.1">
    <property type="nucleotide sequence ID" value="NZ_JANDWJ010000028.1"/>
</dbReference>
<protein>
    <submittedName>
        <fullName evidence="1">Uncharacterized protein</fullName>
    </submittedName>
</protein>
<evidence type="ECO:0000313" key="1">
    <source>
        <dbReference type="EMBL" id="RHA81764.1"/>
    </source>
</evidence>
<accession>A0AA92UYT7</accession>
<sequence>MVRPKLSFDVKADKVKAIADYVRTHVSSISFLGKAKGLKVKSAILEPGTIQLPSETDSHWNVSGHVKLGIEKEDGVLENNFFFTCDCELNKGDEGEPIVTGLTKIQVGERI</sequence>
<dbReference type="EMBL" id="QSFW01000062">
    <property type="protein sequence ID" value="RHA81764.1"/>
    <property type="molecule type" value="Genomic_DNA"/>
</dbReference>